<dbReference type="EMBL" id="CAJOBD010012781">
    <property type="protein sequence ID" value="CAF4184250.1"/>
    <property type="molecule type" value="Genomic_DNA"/>
</dbReference>
<organism evidence="2 4">
    <name type="scientific">Rotaria sordida</name>
    <dbReference type="NCBI Taxonomy" id="392033"/>
    <lineage>
        <taxon>Eukaryota</taxon>
        <taxon>Metazoa</taxon>
        <taxon>Spiralia</taxon>
        <taxon>Gnathifera</taxon>
        <taxon>Rotifera</taxon>
        <taxon>Eurotatoria</taxon>
        <taxon>Bdelloidea</taxon>
        <taxon>Philodinida</taxon>
        <taxon>Philodinidae</taxon>
        <taxon>Rotaria</taxon>
    </lineage>
</organism>
<dbReference type="Proteomes" id="UP000663874">
    <property type="component" value="Unassembled WGS sequence"/>
</dbReference>
<dbReference type="Proteomes" id="UP000663823">
    <property type="component" value="Unassembled WGS sequence"/>
</dbReference>
<accession>A0A819WV68</accession>
<reference evidence="2" key="1">
    <citation type="submission" date="2021-02" db="EMBL/GenBank/DDBJ databases">
        <authorList>
            <person name="Nowell W R."/>
        </authorList>
    </citation>
    <scope>NUCLEOTIDE SEQUENCE</scope>
</reference>
<dbReference type="EMBL" id="CAJOBE010011316">
    <property type="protein sequence ID" value="CAF4128165.1"/>
    <property type="molecule type" value="Genomic_DNA"/>
</dbReference>
<evidence type="ECO:0000313" key="1">
    <source>
        <dbReference type="EMBL" id="CAF4085428.1"/>
    </source>
</evidence>
<feature type="non-terminal residue" evidence="2">
    <location>
        <position position="1"/>
    </location>
</feature>
<dbReference type="EMBL" id="CAJOAX010011013">
    <property type="protein sequence ID" value="CAF4085428.1"/>
    <property type="molecule type" value="Genomic_DNA"/>
</dbReference>
<gene>
    <name evidence="2" type="ORF">FNK824_LOCUS32618</name>
    <name evidence="3" type="ORF">JBS370_LOCUS35678</name>
    <name evidence="1" type="ORF">OTI717_LOCUS33412</name>
</gene>
<evidence type="ECO:0000313" key="4">
    <source>
        <dbReference type="Proteomes" id="UP000663874"/>
    </source>
</evidence>
<sequence>IHQDPVIDHVKLLGESWNLGEDDYQISRFPSDWTE</sequence>
<name>A0A819WV68_9BILA</name>
<evidence type="ECO:0000313" key="3">
    <source>
        <dbReference type="EMBL" id="CAF4184250.1"/>
    </source>
</evidence>
<protein>
    <submittedName>
        <fullName evidence="2">Uncharacterized protein</fullName>
    </submittedName>
</protein>
<evidence type="ECO:0000313" key="2">
    <source>
        <dbReference type="EMBL" id="CAF4128165.1"/>
    </source>
</evidence>
<dbReference type="Proteomes" id="UP000663836">
    <property type="component" value="Unassembled WGS sequence"/>
</dbReference>
<proteinExistence type="predicted"/>
<comment type="caution">
    <text evidence="2">The sequence shown here is derived from an EMBL/GenBank/DDBJ whole genome shotgun (WGS) entry which is preliminary data.</text>
</comment>
<dbReference type="AlphaFoldDB" id="A0A819WV68"/>